<dbReference type="Pfam" id="PF18760">
    <property type="entry name" value="ART-PolyVal"/>
    <property type="match status" value="1"/>
</dbReference>
<proteinExistence type="predicted"/>
<name>A0ABW3M0P9_9GAMM</name>
<dbReference type="RefSeq" id="WP_162377084.1">
    <property type="nucleotide sequence ID" value="NZ_JBHTKN010000008.1"/>
</dbReference>
<dbReference type="EMBL" id="JBHTKN010000008">
    <property type="protein sequence ID" value="MFD1043189.1"/>
    <property type="molecule type" value="Genomic_DNA"/>
</dbReference>
<protein>
    <recommendedName>
        <fullName evidence="1">ART-PolyVal-like domain-containing protein</fullName>
    </recommendedName>
</protein>
<feature type="domain" description="ART-PolyVal-like" evidence="1">
    <location>
        <begin position="179"/>
        <end position="287"/>
    </location>
</feature>
<dbReference type="Proteomes" id="UP001597033">
    <property type="component" value="Unassembled WGS sequence"/>
</dbReference>
<dbReference type="InterPro" id="IPR049522">
    <property type="entry name" value="ART-PolyVal_dom"/>
</dbReference>
<organism evidence="2 3">
    <name type="scientific">Pseudoxanthomonas kaohsiungensis</name>
    <dbReference type="NCBI Taxonomy" id="283923"/>
    <lineage>
        <taxon>Bacteria</taxon>
        <taxon>Pseudomonadati</taxon>
        <taxon>Pseudomonadota</taxon>
        <taxon>Gammaproteobacteria</taxon>
        <taxon>Lysobacterales</taxon>
        <taxon>Lysobacteraceae</taxon>
        <taxon>Pseudoxanthomonas</taxon>
    </lineage>
</organism>
<gene>
    <name evidence="2" type="ORF">ACFQ2N_12620</name>
</gene>
<comment type="caution">
    <text evidence="2">The sequence shown here is derived from an EMBL/GenBank/DDBJ whole genome shotgun (WGS) entry which is preliminary data.</text>
</comment>
<sequence length="304" mass="33137">MHAEVLSPPSPANTQGTCSVGPVRFDAVDGIGNVPDNGNVDYKGVVAMMRPSRFRQLARPKPERGSADYMVEQIAAGAALAPAFLDVDLRCTPPRVRSHEGRNRMEAIAQVAGDVPVPVHVFFGPLRAHELDPGQVESIRRSLVPQEGGTPLHDNFEQAFWRGQVLAPACAATRVDPALMLYHGSQQARPQFRKGFGDDRGENLFPQAFFFTPDLAIAQTYGVAVTAAHLRIERPYIARTAAEFAVLEVGDAEAFLRARGYDGAVLYLHPDGPPEYVAFDPGQVQVVEHLAVHELEDEPCMPKP</sequence>
<evidence type="ECO:0000259" key="1">
    <source>
        <dbReference type="Pfam" id="PF18760"/>
    </source>
</evidence>
<accession>A0ABW3M0P9</accession>
<evidence type="ECO:0000313" key="3">
    <source>
        <dbReference type="Proteomes" id="UP001597033"/>
    </source>
</evidence>
<keyword evidence="3" id="KW-1185">Reference proteome</keyword>
<evidence type="ECO:0000313" key="2">
    <source>
        <dbReference type="EMBL" id="MFD1043189.1"/>
    </source>
</evidence>
<reference evidence="3" key="1">
    <citation type="journal article" date="2019" name="Int. J. Syst. Evol. Microbiol.">
        <title>The Global Catalogue of Microorganisms (GCM) 10K type strain sequencing project: providing services to taxonomists for standard genome sequencing and annotation.</title>
        <authorList>
            <consortium name="The Broad Institute Genomics Platform"/>
            <consortium name="The Broad Institute Genome Sequencing Center for Infectious Disease"/>
            <person name="Wu L."/>
            <person name="Ma J."/>
        </authorList>
    </citation>
    <scope>NUCLEOTIDE SEQUENCE [LARGE SCALE GENOMIC DNA]</scope>
    <source>
        <strain evidence="3">CCUG 55854</strain>
    </source>
</reference>